<dbReference type="AlphaFoldDB" id="A0A0D0FAW1"/>
<evidence type="ECO:0000313" key="2">
    <source>
        <dbReference type="Proteomes" id="UP000032049"/>
    </source>
</evidence>
<dbReference type="RefSeq" id="WP_041877251.1">
    <property type="nucleotide sequence ID" value="NZ_CP157278.1"/>
</dbReference>
<dbReference type="OrthoDB" id="647623at2"/>
<accession>A0A0D0FAW1</accession>
<proteinExistence type="predicted"/>
<sequence length="220" mass="24274">MKKTMLLLALISSAVTYGKAQDKTQGKIEYDVIKNLHAGLKPDQQQLKDLIPETVTDNNEIYFNGVKAKLLAKKKDHSSKEDGISLKFQSDQDNILATYMDTGKVYKLTEEAGKKELQLDTMNFKGKEFGKAGSRTRNILGFTCREVILDGGKMGKMFIWITDELPFSGGPMGFTKGKGVILAVDSKVLKVIATAINYIPVPLSEVTIPTDVPVKLKKSN</sequence>
<evidence type="ECO:0008006" key="3">
    <source>
        <dbReference type="Google" id="ProtNLM"/>
    </source>
</evidence>
<keyword evidence="2" id="KW-1185">Reference proteome</keyword>
<reference evidence="1 2" key="1">
    <citation type="submission" date="2015-01" db="EMBL/GenBank/DDBJ databases">
        <title>Draft genome sequence of Pedobacter sp. NL19 isolated from sludge of an effluent treatment pond in an abandoned uranium mine.</title>
        <authorList>
            <person name="Santos T."/>
            <person name="Caetano T."/>
            <person name="Covas C."/>
            <person name="Cruz A."/>
            <person name="Mendo S."/>
        </authorList>
    </citation>
    <scope>NUCLEOTIDE SEQUENCE [LARGE SCALE GENOMIC DNA]</scope>
    <source>
        <strain evidence="1 2">NL19</strain>
    </source>
</reference>
<protein>
    <recommendedName>
        <fullName evidence="3">GLPGLI family protein</fullName>
    </recommendedName>
</protein>
<name>A0A0D0FAW1_9SPHI</name>
<gene>
    <name evidence="1" type="ORF">TH53_00300</name>
</gene>
<dbReference type="Proteomes" id="UP000032049">
    <property type="component" value="Unassembled WGS sequence"/>
</dbReference>
<evidence type="ECO:0000313" key="1">
    <source>
        <dbReference type="EMBL" id="KIO78968.1"/>
    </source>
</evidence>
<comment type="caution">
    <text evidence="1">The sequence shown here is derived from an EMBL/GenBank/DDBJ whole genome shotgun (WGS) entry which is preliminary data.</text>
</comment>
<organism evidence="1 2">
    <name type="scientific">Pedobacter lusitanus</name>
    <dbReference type="NCBI Taxonomy" id="1503925"/>
    <lineage>
        <taxon>Bacteria</taxon>
        <taxon>Pseudomonadati</taxon>
        <taxon>Bacteroidota</taxon>
        <taxon>Sphingobacteriia</taxon>
        <taxon>Sphingobacteriales</taxon>
        <taxon>Sphingobacteriaceae</taxon>
        <taxon>Pedobacter</taxon>
    </lineage>
</organism>
<dbReference type="STRING" id="1503925.TH53_00300"/>
<dbReference type="EMBL" id="JXRA01000003">
    <property type="protein sequence ID" value="KIO78968.1"/>
    <property type="molecule type" value="Genomic_DNA"/>
</dbReference>